<name>A0ACB9SZD4_HOLOL</name>
<dbReference type="Proteomes" id="UP001056778">
    <property type="component" value="Chromosome 6"/>
</dbReference>
<gene>
    <name evidence="1" type="ORF">MML48_6g00012407</name>
</gene>
<evidence type="ECO:0000313" key="2">
    <source>
        <dbReference type="Proteomes" id="UP001056778"/>
    </source>
</evidence>
<organism evidence="1 2">
    <name type="scientific">Holotrichia oblita</name>
    <name type="common">Chafer beetle</name>
    <dbReference type="NCBI Taxonomy" id="644536"/>
    <lineage>
        <taxon>Eukaryota</taxon>
        <taxon>Metazoa</taxon>
        <taxon>Ecdysozoa</taxon>
        <taxon>Arthropoda</taxon>
        <taxon>Hexapoda</taxon>
        <taxon>Insecta</taxon>
        <taxon>Pterygota</taxon>
        <taxon>Neoptera</taxon>
        <taxon>Endopterygota</taxon>
        <taxon>Coleoptera</taxon>
        <taxon>Polyphaga</taxon>
        <taxon>Scarabaeiformia</taxon>
        <taxon>Scarabaeidae</taxon>
        <taxon>Melolonthinae</taxon>
        <taxon>Holotrichia</taxon>
    </lineage>
</organism>
<evidence type="ECO:0000313" key="1">
    <source>
        <dbReference type="EMBL" id="KAI4459891.1"/>
    </source>
</evidence>
<dbReference type="EMBL" id="CM043020">
    <property type="protein sequence ID" value="KAI4459891.1"/>
    <property type="molecule type" value="Genomic_DNA"/>
</dbReference>
<proteinExistence type="predicted"/>
<comment type="caution">
    <text evidence="1">The sequence shown here is derived from an EMBL/GenBank/DDBJ whole genome shotgun (WGS) entry which is preliminary data.</text>
</comment>
<protein>
    <submittedName>
        <fullName evidence="1">Acyl-coa desaturase</fullName>
    </submittedName>
</protein>
<keyword evidence="2" id="KW-1185">Reference proteome</keyword>
<accession>A0ACB9SZD4</accession>
<sequence>MSHSANYLIELNFSHERAFRKCIMTEGRDEVPNGDVCATSQQNGNAHHLEGKTRTNKNLDASEKKSENEKFIPRIKWPDLAAQLFIHIGCAYGLYLCFYSRFYTSLFDHRVHHKYTESDADPHNAKRGFWFSHVGWLILTPHPDVVAKRIAVDMSDLEADPIVMWQKNVAHLWGQKPYDRYINSVENLAVSVAALGEGWHNFHHVFPWDYKTGEFGTRCNLSTQFIDFFAWLGWAYDLKSATPEVIHNRVKRCGDGTHPWTHDEEALKEMGLVECKKDN</sequence>
<reference evidence="1" key="1">
    <citation type="submission" date="2022-04" db="EMBL/GenBank/DDBJ databases">
        <title>Chromosome-scale genome assembly of Holotrichia oblita Faldermann.</title>
        <authorList>
            <person name="Rongchong L."/>
        </authorList>
    </citation>
    <scope>NUCLEOTIDE SEQUENCE</scope>
    <source>
        <strain evidence="1">81SQS9</strain>
    </source>
</reference>